<protein>
    <submittedName>
        <fullName evidence="2">Uncharacterized protein</fullName>
    </submittedName>
</protein>
<feature type="region of interest" description="Disordered" evidence="1">
    <location>
        <begin position="527"/>
        <end position="657"/>
    </location>
</feature>
<sequence>MSINRVKLKHFYCEHFEDDIGASSTTEEKKKDMKRKKKNIKKEANNSRKNRILVLSKGLNIKNVSKLNDSIQSNDETTVRTRNRLRKKIITDSSCDEENRKRDTFEDYGVRDNSNENTKKKFTCFRQQNKCEEPCVDTKVRRNSGRNKVIDTTDESKNSDELSTSEVGEVFPPAENRKQGTVLSICSRMSRGEEAIRKSPIGKSDDYEDSTDNGNAGGKGIYCERNGKKNEMEEEGVTNKLQMECDLSVERNKSKQSEHTNDKVYSSLFSENDSEETSVQENQRDDCVFSIDDAEDEGNDESMSYGKVNKKKERNKKNGVSKIKKKCSKNSGAHSLENSYNENSCDNYDHSSFYVNDYGNSAGETNLSYESGNENYNQFDEYALHLKIFNEQNFGNDMFQFNSISVKKSIRLYIEFTALSLLSPSLKYDANYFKASESVQNIEQSLKVKYSSIHKEFDKKNSLEEYYNNSDESVRVRKKKEKKKKNLKKLCHLVNDSEVSYEKNNRYNKKWDSNKYSVISDEKRKKEKKKKYILTDSSSTTTQTSDVKASSAMSADDQRDVHSKRKFSENPSSAGDVEKEKQGGREGDEDEEEGEEEEDEEEEEEDEEEEEEDEEEEEEDEEEEDEEDDEDEEEDEYEDDDDMIVCDKEGKGKKKRSSKQVKDSVMYKLLNRDMVKIYEFVKKEENFSNYDFLKMICKISKNKPSNYYDRCVQKIEKKILSKRDQFESHPFETNFKNILKNYANIFIYYLEYNKNHCCCCNRKLSYACPVFFIKPFYNSSDLWNNSFFNFMKVNHFEWLGKENFPIFKNPLEKWNKRNEDERKMKNIKQSNKLFIRTQNEKKRKNMLRHSNKNHVDNHSIVMNEEYIVNYLKQNEEMNTFRYIGNIDEKRLKRKKKGFKFNNFECHVKSNECKESNLNSIMKNICEHFSNLSENYIEKDILVLHLGSYCVSTVYYWHVFHHYKFFFTKFIYLRLLDLHKKSKYLFREPLLLAYVLSKKLNNDLYRDFKILMNIDISQIQHKLNECDLFVR</sequence>
<feature type="compositionally biased region" description="Acidic residues" evidence="1">
    <location>
        <begin position="587"/>
        <end position="644"/>
    </location>
</feature>
<feature type="region of interest" description="Disordered" evidence="1">
    <location>
        <begin position="293"/>
        <end position="341"/>
    </location>
</feature>
<feature type="compositionally biased region" description="Low complexity" evidence="1">
    <location>
        <begin position="535"/>
        <end position="546"/>
    </location>
</feature>
<dbReference type="OMA" id="YDFLKMI"/>
<proteinExistence type="predicted"/>
<evidence type="ECO:0000313" key="2">
    <source>
        <dbReference type="EMBL" id="GAW81682.1"/>
    </source>
</evidence>
<feature type="compositionally biased region" description="Basic and acidic residues" evidence="1">
    <location>
        <begin position="576"/>
        <end position="586"/>
    </location>
</feature>
<feature type="compositionally biased region" description="Basic residues" evidence="1">
    <location>
        <begin position="308"/>
        <end position="328"/>
    </location>
</feature>
<gene>
    <name evidence="2" type="ORF">PGO_111310</name>
</gene>
<evidence type="ECO:0000256" key="1">
    <source>
        <dbReference type="SAM" id="MobiDB-lite"/>
    </source>
</evidence>
<dbReference type="AlphaFoldDB" id="A0A1Y1JLJ7"/>
<accession>A0A1Y1JLJ7</accession>
<dbReference type="GeneID" id="39748410"/>
<dbReference type="OrthoDB" id="387164at2759"/>
<feature type="region of interest" description="Disordered" evidence="1">
    <location>
        <begin position="23"/>
        <end position="45"/>
    </location>
</feature>
<organism evidence="2 3">
    <name type="scientific">Plasmodium gonderi</name>
    <dbReference type="NCBI Taxonomy" id="77519"/>
    <lineage>
        <taxon>Eukaryota</taxon>
        <taxon>Sar</taxon>
        <taxon>Alveolata</taxon>
        <taxon>Apicomplexa</taxon>
        <taxon>Aconoidasida</taxon>
        <taxon>Haemosporida</taxon>
        <taxon>Plasmodiidae</taxon>
        <taxon>Plasmodium</taxon>
        <taxon>Plasmodium (Plasmodium)</taxon>
    </lineage>
</organism>
<feature type="compositionally biased region" description="Polar residues" evidence="1">
    <location>
        <begin position="332"/>
        <end position="341"/>
    </location>
</feature>
<dbReference type="RefSeq" id="XP_028544271.1">
    <property type="nucleotide sequence ID" value="XM_028688470.1"/>
</dbReference>
<name>A0A1Y1JLJ7_PLAGO</name>
<comment type="caution">
    <text evidence="2">The sequence shown here is derived from an EMBL/GenBank/DDBJ whole genome shotgun (WGS) entry which is preliminary data.</text>
</comment>
<feature type="region of interest" description="Disordered" evidence="1">
    <location>
        <begin position="193"/>
        <end position="224"/>
    </location>
</feature>
<reference evidence="3" key="1">
    <citation type="submission" date="2017-04" db="EMBL/GenBank/DDBJ databases">
        <title>Plasmodium gonderi genome.</title>
        <authorList>
            <person name="Arisue N."/>
            <person name="Honma H."/>
            <person name="Kawai S."/>
            <person name="Tougan T."/>
            <person name="Tanabe K."/>
            <person name="Horii T."/>
        </authorList>
    </citation>
    <scope>NUCLEOTIDE SEQUENCE [LARGE SCALE GENOMIC DNA]</scope>
    <source>
        <strain evidence="3">ATCC 30045</strain>
    </source>
</reference>
<keyword evidence="3" id="KW-1185">Reference proteome</keyword>
<dbReference type="EMBL" id="BDQF01000012">
    <property type="protein sequence ID" value="GAW81682.1"/>
    <property type="molecule type" value="Genomic_DNA"/>
</dbReference>
<evidence type="ECO:0000313" key="3">
    <source>
        <dbReference type="Proteomes" id="UP000195521"/>
    </source>
</evidence>
<dbReference type="Proteomes" id="UP000195521">
    <property type="component" value="Unassembled WGS sequence"/>
</dbReference>